<evidence type="ECO:0000256" key="1">
    <source>
        <dbReference type="PIRNR" id="PIRNR021438"/>
    </source>
</evidence>
<dbReference type="RefSeq" id="WP_248705970.1">
    <property type="nucleotide sequence ID" value="NZ_CAKOET010000002.1"/>
</dbReference>
<dbReference type="NCBIfam" id="TIGR04092">
    <property type="entry name" value="LTA_DltD"/>
    <property type="match status" value="1"/>
</dbReference>
<gene>
    <name evidence="3" type="primary">dltD</name>
    <name evidence="3" type="ORF">LMG032447_00541</name>
</gene>
<evidence type="ECO:0000313" key="3">
    <source>
        <dbReference type="EMBL" id="CAH1852285.1"/>
    </source>
</evidence>
<organism evidence="3 4">
    <name type="scientific">Convivina praedatoris</name>
    <dbReference type="NCBI Taxonomy" id="2880963"/>
    <lineage>
        <taxon>Bacteria</taxon>
        <taxon>Bacillati</taxon>
        <taxon>Bacillota</taxon>
        <taxon>Bacilli</taxon>
        <taxon>Lactobacillales</taxon>
        <taxon>Lactobacillaceae</taxon>
        <taxon>Convivina</taxon>
    </lineage>
</organism>
<evidence type="ECO:0000313" key="4">
    <source>
        <dbReference type="Proteomes" id="UP000838102"/>
    </source>
</evidence>
<keyword evidence="4" id="KW-1185">Reference proteome</keyword>
<dbReference type="Proteomes" id="UP000838102">
    <property type="component" value="Unassembled WGS sequence"/>
</dbReference>
<dbReference type="PIRSF" id="PIRSF021438">
    <property type="entry name" value="DltD"/>
    <property type="match status" value="1"/>
</dbReference>
<name>A0ABM9D223_9LACO</name>
<dbReference type="EMBL" id="CAKOEU010000002">
    <property type="protein sequence ID" value="CAH1852285.1"/>
    <property type="molecule type" value="Genomic_DNA"/>
</dbReference>
<feature type="transmembrane region" description="Helical" evidence="2">
    <location>
        <begin position="7"/>
        <end position="31"/>
    </location>
</feature>
<dbReference type="PANTHER" id="PTHR40039">
    <property type="entry name" value="PROTEIN DLTD"/>
    <property type="match status" value="1"/>
</dbReference>
<keyword evidence="1" id="KW-1003">Cell membrane</keyword>
<keyword evidence="1 2" id="KW-0472">Membrane</keyword>
<keyword evidence="2" id="KW-1133">Transmembrane helix</keyword>
<comment type="caution">
    <text evidence="3">The sequence shown here is derived from an EMBL/GenBank/DDBJ whole genome shotgun (WGS) entry which is preliminary data.</text>
</comment>
<keyword evidence="2" id="KW-0812">Transmembrane</keyword>
<comment type="pathway">
    <text evidence="1">Cell wall biogenesis; lipoteichoic acid biosynthesis.</text>
</comment>
<dbReference type="InterPro" id="IPR006998">
    <property type="entry name" value="DltD"/>
</dbReference>
<accession>A0ABM9D223</accession>
<evidence type="ECO:0000256" key="2">
    <source>
        <dbReference type="SAM" id="Phobius"/>
    </source>
</evidence>
<dbReference type="PANTHER" id="PTHR40039:SF1">
    <property type="entry name" value="PROTEIN DLTD"/>
    <property type="match status" value="1"/>
</dbReference>
<dbReference type="Pfam" id="PF04914">
    <property type="entry name" value="DltD"/>
    <property type="match status" value="1"/>
</dbReference>
<sequence length="428" mass="49445">MTNKKKLWQIFGPVLAAFALIGLLFLLPFPLNHLSPQAIRESSVSFASNIIKGEAVKKAAFNNKETNYVPFFGSSELTRFDSMHPSVLAAKYHRDYQPFMMGQAGTESMIHYMSMQEMRPALNHKKAVFIISPQWFTKKGVNVFFANFYSPLQLVDWLLNIQKITPTDQFMAKSLLNQSVVSQSNLYAGLVTKIENGQALSSADISRLRLEHRILSREDQLFSNYVGSNNWQNKVVKNMQSLPADYNSTDLDSVVTKQAEKASNSNDFLIKNSFYKQRIVPQEKRLKGSQVKFNYRESIEYSYMQAVLDQFAQEHTDVLFVIAPVNQRWSDYTGLSREMYYQSVDKIKYQLQSQGFNNIADLSHRGGEKYFMQDTIHIGWRGWLEADQYIDPFLSSDYQDVNYQINDRFLSTDWQKFDSSKQNVESFS</sequence>
<dbReference type="InterPro" id="IPR023896">
    <property type="entry name" value="LTA_DltD"/>
</dbReference>
<comment type="similarity">
    <text evidence="1">Belongs to the DltD family.</text>
</comment>
<protein>
    <recommendedName>
        <fullName evidence="1">Protein DltD</fullName>
    </recommendedName>
</protein>
<reference evidence="3" key="1">
    <citation type="submission" date="2022-03" db="EMBL/GenBank/DDBJ databases">
        <authorList>
            <person name="Hettiarachchi G."/>
        </authorList>
    </citation>
    <scope>NUCLEOTIDE SEQUENCE</scope>
    <source>
        <strain evidence="3">LMG 32447</strain>
    </source>
</reference>
<proteinExistence type="inferred from homology"/>